<comment type="caution">
    <text evidence="2">The sequence shown here is derived from an EMBL/GenBank/DDBJ whole genome shotgun (WGS) entry which is preliminary data.</text>
</comment>
<evidence type="ECO:0000313" key="2">
    <source>
        <dbReference type="EMBL" id="CAK9012672.1"/>
    </source>
</evidence>
<reference evidence="2 3" key="1">
    <citation type="submission" date="2024-02" db="EMBL/GenBank/DDBJ databases">
        <authorList>
            <person name="Chen Y."/>
            <person name="Shah S."/>
            <person name="Dougan E. K."/>
            <person name="Thang M."/>
            <person name="Chan C."/>
        </authorList>
    </citation>
    <scope>NUCLEOTIDE SEQUENCE [LARGE SCALE GENOMIC DNA]</scope>
</reference>
<evidence type="ECO:0000256" key="1">
    <source>
        <dbReference type="SAM" id="MobiDB-lite"/>
    </source>
</evidence>
<dbReference type="EMBL" id="CAXAMN010005169">
    <property type="protein sequence ID" value="CAK9012672.1"/>
    <property type="molecule type" value="Genomic_DNA"/>
</dbReference>
<keyword evidence="3" id="KW-1185">Reference proteome</keyword>
<feature type="compositionally biased region" description="Low complexity" evidence="1">
    <location>
        <begin position="290"/>
        <end position="308"/>
    </location>
</feature>
<protein>
    <submittedName>
        <fullName evidence="2">Uncharacterized protein</fullName>
    </submittedName>
</protein>
<feature type="compositionally biased region" description="Basic and acidic residues" evidence="1">
    <location>
        <begin position="314"/>
        <end position="325"/>
    </location>
</feature>
<sequence length="1686" mass="186262">MSSTSATKQLQTDRYGVPQFAAKVELVGAWDLYYAYEAEAVRKLDHTKPRTKTSEGKPTEEGMKLLIKTLRDSLAQEAPVRVNELFLDYFYSGQSWSKPNETMAQRIVRRETTFVWLKEASPETALSDNLKCMLLLIFSGLEPSILASVGDEYDYKKVSHPVVRKDYLRAGRGGQQLHGSSMEAVSSTPEAISYWEDDDYAQEDDAYLGNINDESFVNKTLMIAEDLEGSEVAEAYATIAQHRGGFKKKFVKQLQESSSSQSFPFKARQGSAQGHRQLPQGYDTGKGSQSSSSSPKKAASPPKKSSSSYFVLRKRIESADEERPRPLRHRMPRPRQRPLFDGPANWMPMDSLSPKSKTFEDHLLRLPHLLRLRSRVVMNGVYSLKTFIEVSSLPEFSWFCATAITHALQNELVYWFAFYMHCNVQLIYQAGMASRGHMAISLLNFQDNEEFFKKFAPNEGQLFAGQMGLITLMATLFWHDGWSPARDVFVEQPFGSDSVEELEMKPVRGLIASGRLLALKAAEWPQELNRLVIDCALQQANIETDVFKEPSWDITGATLTPLDSKQLPALENFRWITALLLDPFRLQLTGEQTHFASEDELLAAHCAPHYAVQGDRGARSFIDAGRGHQDTALHYHLLPRMTMSKATMQRSSKLTKSIPLQQNQDVLSKDAKKMDTACCLQTIAAMKSWAIASFDAAYLQSQCVSRLLILRAARPLPPGVRPGTLFSAKGSVYGTKDAGRISFETLKPWVGFNASWSKAMFFPYDEDNVNLVGIMASHVDDLIVCGSGEKYEEPMGKLPVELHLKKNAKKFRFCSKNRVQREGYSVSLEQVDAIEALEYTSTSVWDGLRGKHGSAGQPGQRERCLANYMGHPKIKDAIALNKAAKLPKDSSDALWCFIKSDLSLENCMVFGCADSSFANAEGMKSQRGYVTGVTTKDLTEGKSAPAMILETNSSSIKRVCRSTLAAKANGFLAGVEVTISVNALIREILDPGLTGLNFHSSMQREAACHNGCAASSLLPRTVSTLEGAAGYHGTAVARVCSAALQSYSLRNLYSMKLIILVVHLILTLGAKYRSIPDTHLAAVNTTKVESDVAETQAADEESDSDSDVATVDEQSDDASEQSESDSVSDASDASETDSGDVDTDANMRNVSFLEMSMKETRIQNIVGVGNVLVRDDVKEGVWVLLMKLSKNEFCHNSPRWTDGKGFNEDKMLDENLPNHKEYDAKSIAFHTLNGIDTIKLQTDSAAFDEAPEVHFKHEGTAEKLITTNEIAILGTGDFNTKKYWQRWSKAFKNSRNLAPAFMRADKFVRDPAPECRTNPTDNPSGCGKACVFCMQAADGDACPAKSKHNDISKGIGLSQAFCGGGDRNDCSSSGSWAGDSRTLVWGHLRSAKSPYKIYEMDDGGDVFVKESDGESWALVMKLSKNDFCHGSPRWTDQHAFHADKMLDASMPKHMEYDAKSKMFHTLKTTAIKLQTNKKMFEDAVEVHFEEEGTPETLITTNQIKIKAKGGFNTKKYWKKWEAQYGNSRQLAPAFMRADKFVLDPAPECRKNPEKGPSGCGKACVFCFQAADGNGCPAHVKHNDISVGIGLSQNFCGGGNKQDCSSSGNWVGDAQTLVWAKWSCKKHPSGACAGARHMGSCGELEPDDCDTHYVKVKADDGTEAYLQCRTVGGQCVHTGPPCFGTCL</sequence>
<dbReference type="Proteomes" id="UP001642484">
    <property type="component" value="Unassembled WGS sequence"/>
</dbReference>
<name>A0ABP0JE49_9DINO</name>
<evidence type="ECO:0000313" key="3">
    <source>
        <dbReference type="Proteomes" id="UP001642484"/>
    </source>
</evidence>
<feature type="region of interest" description="Disordered" evidence="1">
    <location>
        <begin position="1087"/>
        <end position="1145"/>
    </location>
</feature>
<feature type="compositionally biased region" description="Acidic residues" evidence="1">
    <location>
        <begin position="1097"/>
        <end position="1106"/>
    </location>
</feature>
<feature type="compositionally biased region" description="Acidic residues" evidence="1">
    <location>
        <begin position="1113"/>
        <end position="1123"/>
    </location>
</feature>
<proteinExistence type="predicted"/>
<feature type="compositionally biased region" description="Basic residues" evidence="1">
    <location>
        <begin position="326"/>
        <end position="336"/>
    </location>
</feature>
<gene>
    <name evidence="2" type="ORF">CCMP2556_LOCUS10948</name>
</gene>
<feature type="compositionally biased region" description="Acidic residues" evidence="1">
    <location>
        <begin position="1132"/>
        <end position="1143"/>
    </location>
</feature>
<accession>A0ABP0JE49</accession>
<organism evidence="2 3">
    <name type="scientific">Durusdinium trenchii</name>
    <dbReference type="NCBI Taxonomy" id="1381693"/>
    <lineage>
        <taxon>Eukaryota</taxon>
        <taxon>Sar</taxon>
        <taxon>Alveolata</taxon>
        <taxon>Dinophyceae</taxon>
        <taxon>Suessiales</taxon>
        <taxon>Symbiodiniaceae</taxon>
        <taxon>Durusdinium</taxon>
    </lineage>
</organism>
<feature type="region of interest" description="Disordered" evidence="1">
    <location>
        <begin position="260"/>
        <end position="344"/>
    </location>
</feature>